<dbReference type="STRING" id="3775.A0A1Q3AYC7"/>
<dbReference type="InterPro" id="IPR055294">
    <property type="entry name" value="FBL60-like"/>
</dbReference>
<evidence type="ECO:0000313" key="1">
    <source>
        <dbReference type="EMBL" id="GAV60654.1"/>
    </source>
</evidence>
<accession>A0A1Q3AYC7</accession>
<evidence type="ECO:0000313" key="2">
    <source>
        <dbReference type="Proteomes" id="UP000187406"/>
    </source>
</evidence>
<proteinExistence type="predicted"/>
<dbReference type="OrthoDB" id="612216at2759"/>
<gene>
    <name evidence="1" type="ORF">CFOL_v3_04183</name>
</gene>
<reference evidence="2" key="1">
    <citation type="submission" date="2016-04" db="EMBL/GenBank/DDBJ databases">
        <title>Cephalotus genome sequencing.</title>
        <authorList>
            <person name="Fukushima K."/>
            <person name="Hasebe M."/>
            <person name="Fang X."/>
        </authorList>
    </citation>
    <scope>NUCLEOTIDE SEQUENCE [LARGE SCALE GENOMIC DNA]</scope>
    <source>
        <strain evidence="2">cv. St1</strain>
    </source>
</reference>
<dbReference type="PANTHER" id="PTHR31293:SF12">
    <property type="entry name" value="RNI-LIKE SUPERFAMILY PROTEIN"/>
    <property type="match status" value="1"/>
</dbReference>
<protein>
    <submittedName>
        <fullName evidence="1">Uncharacterized protein</fullName>
    </submittedName>
</protein>
<dbReference type="InParanoid" id="A0A1Q3AYC7"/>
<dbReference type="Proteomes" id="UP000187406">
    <property type="component" value="Unassembled WGS sequence"/>
</dbReference>
<name>A0A1Q3AYC7_CEPFO</name>
<sequence length="111" mass="12616">LSHILHSFQQSWAVGTSILSKTWKYLFASLTNLHCDCPSSLLVSSLKKKGNNNITSFVLFVDKLLFLHNSSFIRKFYLICDKRINACHVNAWVSAALWCHVQELDLCVSLS</sequence>
<organism evidence="1 2">
    <name type="scientific">Cephalotus follicularis</name>
    <name type="common">Albany pitcher plant</name>
    <dbReference type="NCBI Taxonomy" id="3775"/>
    <lineage>
        <taxon>Eukaryota</taxon>
        <taxon>Viridiplantae</taxon>
        <taxon>Streptophyta</taxon>
        <taxon>Embryophyta</taxon>
        <taxon>Tracheophyta</taxon>
        <taxon>Spermatophyta</taxon>
        <taxon>Magnoliopsida</taxon>
        <taxon>eudicotyledons</taxon>
        <taxon>Gunneridae</taxon>
        <taxon>Pentapetalae</taxon>
        <taxon>rosids</taxon>
        <taxon>fabids</taxon>
        <taxon>Oxalidales</taxon>
        <taxon>Cephalotaceae</taxon>
        <taxon>Cephalotus</taxon>
    </lineage>
</organism>
<dbReference type="EMBL" id="BDDD01000163">
    <property type="protein sequence ID" value="GAV60654.1"/>
    <property type="molecule type" value="Genomic_DNA"/>
</dbReference>
<feature type="non-terminal residue" evidence="1">
    <location>
        <position position="1"/>
    </location>
</feature>
<dbReference type="AlphaFoldDB" id="A0A1Q3AYC7"/>
<dbReference type="FunCoup" id="A0A1Q3AYC7">
    <property type="interactions" value="74"/>
</dbReference>
<keyword evidence="2" id="KW-1185">Reference proteome</keyword>
<comment type="caution">
    <text evidence="1">The sequence shown here is derived from an EMBL/GenBank/DDBJ whole genome shotgun (WGS) entry which is preliminary data.</text>
</comment>
<dbReference type="PANTHER" id="PTHR31293">
    <property type="entry name" value="RNI-LIKE SUPERFAMILY PROTEIN"/>
    <property type="match status" value="1"/>
</dbReference>